<evidence type="ECO:0000313" key="2">
    <source>
        <dbReference type="Proteomes" id="UP001066276"/>
    </source>
</evidence>
<keyword evidence="2" id="KW-1185">Reference proteome</keyword>
<dbReference type="AlphaFoldDB" id="A0AAV7TMC5"/>
<evidence type="ECO:0000313" key="1">
    <source>
        <dbReference type="EMBL" id="KAJ1177777.1"/>
    </source>
</evidence>
<dbReference type="EMBL" id="JANPWB010000006">
    <property type="protein sequence ID" value="KAJ1177777.1"/>
    <property type="molecule type" value="Genomic_DNA"/>
</dbReference>
<dbReference type="Gene3D" id="3.30.70.1820">
    <property type="entry name" value="L1 transposable element, RRM domain"/>
    <property type="match status" value="1"/>
</dbReference>
<proteinExistence type="predicted"/>
<comment type="caution">
    <text evidence="1">The sequence shown here is derived from an EMBL/GenBank/DDBJ whole genome shotgun (WGS) entry which is preliminary data.</text>
</comment>
<dbReference type="Proteomes" id="UP001066276">
    <property type="component" value="Chromosome 3_2"/>
</dbReference>
<protein>
    <submittedName>
        <fullName evidence="1">Uncharacterized protein</fullName>
    </submittedName>
</protein>
<organism evidence="1 2">
    <name type="scientific">Pleurodeles waltl</name>
    <name type="common">Iberian ribbed newt</name>
    <dbReference type="NCBI Taxonomy" id="8319"/>
    <lineage>
        <taxon>Eukaryota</taxon>
        <taxon>Metazoa</taxon>
        <taxon>Chordata</taxon>
        <taxon>Craniata</taxon>
        <taxon>Vertebrata</taxon>
        <taxon>Euteleostomi</taxon>
        <taxon>Amphibia</taxon>
        <taxon>Batrachia</taxon>
        <taxon>Caudata</taxon>
        <taxon>Salamandroidea</taxon>
        <taxon>Salamandridae</taxon>
        <taxon>Pleurodelinae</taxon>
        <taxon>Pleurodeles</taxon>
    </lineage>
</organism>
<gene>
    <name evidence="1" type="ORF">NDU88_003029</name>
</gene>
<sequence>METADRILMEITTVGRRLEAMDSKISDLTVASTSIQAEIAGFRETVHDLDRCLMTVEDQVVALPDQEAELRSLRAKIINLEDRSCKDNICLFGIPEHKEDSDIKTVLKNLLPELTGLDFSSPLEFQRVHRIGPLHKATSDKPCPIIACTMNRLARPFQQPNLKAHFL</sequence>
<name>A0AAV7TMC5_PLEWA</name>
<accession>A0AAV7TMC5</accession>
<reference evidence="1" key="1">
    <citation type="journal article" date="2022" name="bioRxiv">
        <title>Sequencing and chromosome-scale assembly of the giantPleurodeles waltlgenome.</title>
        <authorList>
            <person name="Brown T."/>
            <person name="Elewa A."/>
            <person name="Iarovenko S."/>
            <person name="Subramanian E."/>
            <person name="Araus A.J."/>
            <person name="Petzold A."/>
            <person name="Susuki M."/>
            <person name="Suzuki K.-i.T."/>
            <person name="Hayashi T."/>
            <person name="Toyoda A."/>
            <person name="Oliveira C."/>
            <person name="Osipova E."/>
            <person name="Leigh N.D."/>
            <person name="Simon A."/>
            <person name="Yun M.H."/>
        </authorList>
    </citation>
    <scope>NUCLEOTIDE SEQUENCE</scope>
    <source>
        <strain evidence="1">20211129_DDA</strain>
        <tissue evidence="1">Liver</tissue>
    </source>
</reference>